<dbReference type="PANTHER" id="PTHR30349:SF41">
    <property type="entry name" value="INTEGRASE_RECOMBINASE PROTEIN MJ0367-RELATED"/>
    <property type="match status" value="1"/>
</dbReference>
<dbReference type="GO" id="GO:0015074">
    <property type="term" value="P:DNA integration"/>
    <property type="evidence" value="ECO:0007669"/>
    <property type="project" value="InterPro"/>
</dbReference>
<dbReference type="InterPro" id="IPR002104">
    <property type="entry name" value="Integrase_catalytic"/>
</dbReference>
<gene>
    <name evidence="4" type="ORF">METZ01_LOCUS482131</name>
</gene>
<dbReference type="EMBL" id="UINC01207266">
    <property type="protein sequence ID" value="SVE29277.1"/>
    <property type="molecule type" value="Genomic_DNA"/>
</dbReference>
<dbReference type="InterPro" id="IPR011010">
    <property type="entry name" value="DNA_brk_join_enz"/>
</dbReference>
<name>A0A383CA73_9ZZZZ</name>
<reference evidence="4" key="1">
    <citation type="submission" date="2018-05" db="EMBL/GenBank/DDBJ databases">
        <authorList>
            <person name="Lanie J.A."/>
            <person name="Ng W.-L."/>
            <person name="Kazmierczak K.M."/>
            <person name="Andrzejewski T.M."/>
            <person name="Davidsen T.M."/>
            <person name="Wayne K.J."/>
            <person name="Tettelin H."/>
            <person name="Glass J.I."/>
            <person name="Rusch D."/>
            <person name="Podicherti R."/>
            <person name="Tsui H.-C.T."/>
            <person name="Winkler M.E."/>
        </authorList>
    </citation>
    <scope>NUCLEOTIDE SEQUENCE</scope>
</reference>
<feature type="non-terminal residue" evidence="4">
    <location>
        <position position="1"/>
    </location>
</feature>
<evidence type="ECO:0000256" key="2">
    <source>
        <dbReference type="ARBA" id="ARBA00023172"/>
    </source>
</evidence>
<dbReference type="GO" id="GO:0003677">
    <property type="term" value="F:DNA binding"/>
    <property type="evidence" value="ECO:0007669"/>
    <property type="project" value="UniProtKB-KW"/>
</dbReference>
<dbReference type="PANTHER" id="PTHR30349">
    <property type="entry name" value="PHAGE INTEGRASE-RELATED"/>
    <property type="match status" value="1"/>
</dbReference>
<dbReference type="SUPFAM" id="SSF56349">
    <property type="entry name" value="DNA breaking-rejoining enzymes"/>
    <property type="match status" value="1"/>
</dbReference>
<dbReference type="InterPro" id="IPR013762">
    <property type="entry name" value="Integrase-like_cat_sf"/>
</dbReference>
<keyword evidence="2" id="KW-0233">DNA recombination</keyword>
<feature type="non-terminal residue" evidence="4">
    <location>
        <position position="241"/>
    </location>
</feature>
<keyword evidence="1" id="KW-0238">DNA-binding</keyword>
<evidence type="ECO:0000313" key="4">
    <source>
        <dbReference type="EMBL" id="SVE29277.1"/>
    </source>
</evidence>
<evidence type="ECO:0000259" key="3">
    <source>
        <dbReference type="PROSITE" id="PS51898"/>
    </source>
</evidence>
<dbReference type="PROSITE" id="PS51898">
    <property type="entry name" value="TYR_RECOMBINASE"/>
    <property type="match status" value="1"/>
</dbReference>
<dbReference type="Gene3D" id="1.10.443.10">
    <property type="entry name" value="Intergrase catalytic core"/>
    <property type="match status" value="2"/>
</dbReference>
<dbReference type="GO" id="GO:0006310">
    <property type="term" value="P:DNA recombination"/>
    <property type="evidence" value="ECO:0007669"/>
    <property type="project" value="UniProtKB-KW"/>
</dbReference>
<organism evidence="4">
    <name type="scientific">marine metagenome</name>
    <dbReference type="NCBI Taxonomy" id="408172"/>
    <lineage>
        <taxon>unclassified sequences</taxon>
        <taxon>metagenomes</taxon>
        <taxon>ecological metagenomes</taxon>
    </lineage>
</organism>
<feature type="domain" description="Tyr recombinase" evidence="3">
    <location>
        <begin position="65"/>
        <end position="237"/>
    </location>
</feature>
<dbReference type="InterPro" id="IPR050090">
    <property type="entry name" value="Tyrosine_recombinase_XerCD"/>
</dbReference>
<accession>A0A383CA73</accession>
<sequence>DSVSFEMVEAYFKKAKRADGGKLSQSSKRTRLTQFKMFFKWRMHPKRQWIERNPCDGLCFSVEAREVSVLENSEVQDLLNAALNDAKAKEKLLPWLVLGFFAGLRPTEAEKLTWEEIDWDLLDESEALQIRVGTEKSKTFTHYAELHTSGIEWLKLCASKKGQIGLSRRAFDRIREQVGLYSRWSPDCIRHTYASNWLSMNKSRGINTLAELMGNSPEVIRRHYRKAILLNSAEAYWKILP</sequence>
<protein>
    <recommendedName>
        <fullName evidence="3">Tyr recombinase domain-containing protein</fullName>
    </recommendedName>
</protein>
<dbReference type="AlphaFoldDB" id="A0A383CA73"/>
<evidence type="ECO:0000256" key="1">
    <source>
        <dbReference type="ARBA" id="ARBA00023125"/>
    </source>
</evidence>
<proteinExistence type="predicted"/>